<evidence type="ECO:0000259" key="4">
    <source>
        <dbReference type="Pfam" id="PF00534"/>
    </source>
</evidence>
<keyword evidence="3" id="KW-0812">Transmembrane</keyword>
<dbReference type="PANTHER" id="PTHR12526:SF629">
    <property type="entry name" value="TEICHURONIC ACID BIOSYNTHESIS GLYCOSYLTRANSFERASE TUAH-RELATED"/>
    <property type="match status" value="1"/>
</dbReference>
<dbReference type="CAZy" id="GT4">
    <property type="family name" value="Glycosyltransferase Family 4"/>
</dbReference>
<dbReference type="PANTHER" id="PTHR12526">
    <property type="entry name" value="GLYCOSYLTRANSFERASE"/>
    <property type="match status" value="1"/>
</dbReference>
<keyword evidence="3" id="KW-0472">Membrane</keyword>
<dbReference type="SUPFAM" id="SSF53756">
    <property type="entry name" value="UDP-Glycosyltransferase/glycogen phosphorylase"/>
    <property type="match status" value="1"/>
</dbReference>
<name>D8K9W2_NITWC</name>
<feature type="domain" description="Glycosyl transferase family 1" evidence="4">
    <location>
        <begin position="223"/>
        <end position="380"/>
    </location>
</feature>
<dbReference type="GO" id="GO:0016757">
    <property type="term" value="F:glycosyltransferase activity"/>
    <property type="evidence" value="ECO:0007669"/>
    <property type="project" value="UniProtKB-KW"/>
</dbReference>
<evidence type="ECO:0000313" key="6">
    <source>
        <dbReference type="EMBL" id="ADJ29320.1"/>
    </source>
</evidence>
<evidence type="ECO:0000256" key="3">
    <source>
        <dbReference type="SAM" id="Phobius"/>
    </source>
</evidence>
<dbReference type="eggNOG" id="COG0438">
    <property type="taxonomic scope" value="Bacteria"/>
</dbReference>
<gene>
    <name evidence="6" type="ordered locus">Nwat_2531</name>
</gene>
<evidence type="ECO:0000256" key="1">
    <source>
        <dbReference type="ARBA" id="ARBA00022676"/>
    </source>
</evidence>
<dbReference type="HOGENOM" id="CLU_009583_2_2_6"/>
<reference evidence="6 7" key="1">
    <citation type="submission" date="2010-06" db="EMBL/GenBank/DDBJ databases">
        <title>Complete sequence of chromosome of Nitrosococcus watsoni C-113.</title>
        <authorList>
            <consortium name="US DOE Joint Genome Institute"/>
            <person name="Lucas S."/>
            <person name="Copeland A."/>
            <person name="Lapidus A."/>
            <person name="Cheng J.-F."/>
            <person name="Bruce D."/>
            <person name="Goodwin L."/>
            <person name="Pitluck S."/>
            <person name="Malfatti S.A."/>
            <person name="Chain P.S.G."/>
            <person name="Land M."/>
            <person name="Hauser L."/>
            <person name="Kyrpides N."/>
            <person name="Ivanova N."/>
            <person name="Cambell M.A."/>
            <person name="Heidelberg J.F."/>
            <person name="Klotz M.G."/>
            <person name="Woyke T."/>
        </authorList>
    </citation>
    <scope>NUCLEOTIDE SEQUENCE [LARGE SCALE GENOMIC DNA]</scope>
    <source>
        <strain evidence="6 7">C-113</strain>
    </source>
</reference>
<dbReference type="STRING" id="105559.Nwat_2531"/>
<dbReference type="RefSeq" id="WP_013221389.1">
    <property type="nucleotide sequence ID" value="NC_014315.1"/>
</dbReference>
<evidence type="ECO:0000256" key="2">
    <source>
        <dbReference type="ARBA" id="ARBA00022679"/>
    </source>
</evidence>
<dbReference type="InterPro" id="IPR001296">
    <property type="entry name" value="Glyco_trans_1"/>
</dbReference>
<dbReference type="Pfam" id="PF13439">
    <property type="entry name" value="Glyco_transf_4"/>
    <property type="match status" value="1"/>
</dbReference>
<feature type="domain" description="Glycosyltransferase subfamily 4-like N-terminal" evidence="5">
    <location>
        <begin position="88"/>
        <end position="209"/>
    </location>
</feature>
<sequence>MPSFPLSSTLQERALRVAVLTTSFPLTTTAVSGTFVKRLIQNLPPSVEATAIAPSGIESEQLPTNANYQIRCFRYAPRSWQQLAHQPGGIPATLKQRRIFYLLLPVFLGSMFLACLRTARNVDLIHANWSINGVIAGIAAWFTGKPIITTLRGQDVNRSRSSRVYRIILGLCLRLSNHVVAVSDSIRFLAVQQFPTQNNKFTVIHNGVDQCFLDIGARRQQTDSQTLRLITVASLIPLKGVEQIIQAVNLLKNEIDLNLTIVGNGPEKEKLQNLTKLFELHKKISFTGNIAPSEIPAYLEKADIFILASHSEGRPNVLLEAMAAGLPIIATNIPGTQEIVQNGKTGILFPPKSIERLADALRRLSQNASLRQQLAKNARRFILDQGLFWTHTSSRYAELYRQILS</sequence>
<dbReference type="InterPro" id="IPR028098">
    <property type="entry name" value="Glyco_trans_4-like_N"/>
</dbReference>
<dbReference type="GO" id="GO:1901135">
    <property type="term" value="P:carbohydrate derivative metabolic process"/>
    <property type="evidence" value="ECO:0007669"/>
    <property type="project" value="UniProtKB-ARBA"/>
</dbReference>
<dbReference type="KEGG" id="nwa:Nwat_2531"/>
<feature type="transmembrane region" description="Helical" evidence="3">
    <location>
        <begin position="99"/>
        <end position="119"/>
    </location>
</feature>
<keyword evidence="7" id="KW-1185">Reference proteome</keyword>
<feature type="transmembrane region" description="Helical" evidence="3">
    <location>
        <begin position="125"/>
        <end position="143"/>
    </location>
</feature>
<dbReference type="Pfam" id="PF00534">
    <property type="entry name" value="Glycos_transf_1"/>
    <property type="match status" value="1"/>
</dbReference>
<dbReference type="AlphaFoldDB" id="D8K9W2"/>
<proteinExistence type="predicted"/>
<dbReference type="EMBL" id="CP002086">
    <property type="protein sequence ID" value="ADJ29320.1"/>
    <property type="molecule type" value="Genomic_DNA"/>
</dbReference>
<evidence type="ECO:0000313" key="7">
    <source>
        <dbReference type="Proteomes" id="UP000000393"/>
    </source>
</evidence>
<dbReference type="Gene3D" id="3.40.50.2000">
    <property type="entry name" value="Glycogen Phosphorylase B"/>
    <property type="match status" value="2"/>
</dbReference>
<dbReference type="Proteomes" id="UP000000393">
    <property type="component" value="Chromosome"/>
</dbReference>
<organism evidence="6 7">
    <name type="scientific">Nitrosococcus watsoni (strain C-113)</name>
    <dbReference type="NCBI Taxonomy" id="105559"/>
    <lineage>
        <taxon>Bacteria</taxon>
        <taxon>Pseudomonadati</taxon>
        <taxon>Pseudomonadota</taxon>
        <taxon>Gammaproteobacteria</taxon>
        <taxon>Chromatiales</taxon>
        <taxon>Chromatiaceae</taxon>
        <taxon>Nitrosococcus</taxon>
    </lineage>
</organism>
<protein>
    <submittedName>
        <fullName evidence="6">Glycosyl transferase group 1</fullName>
    </submittedName>
</protein>
<dbReference type="OrthoDB" id="4611853at2"/>
<keyword evidence="2 6" id="KW-0808">Transferase</keyword>
<accession>D8K9W2</accession>
<evidence type="ECO:0000259" key="5">
    <source>
        <dbReference type="Pfam" id="PF13439"/>
    </source>
</evidence>
<dbReference type="CDD" id="cd03801">
    <property type="entry name" value="GT4_PimA-like"/>
    <property type="match status" value="1"/>
</dbReference>
<keyword evidence="1" id="KW-0328">Glycosyltransferase</keyword>
<keyword evidence="3" id="KW-1133">Transmembrane helix</keyword>